<feature type="coiled-coil region" evidence="1">
    <location>
        <begin position="173"/>
        <end position="200"/>
    </location>
</feature>
<sequence length="202" mass="22244">MNSNKSFIPEIIVETSVPESRLRENKKHPPSHSGQEQCPRLVKRLKPSQSTSRESAKRTLSSSGSSTVAITGVMGHNHTQDSLIESEQLDVPYQSRSSQASFDHETKDTSLMTVEEEDHHPQTVAWNNGFTGGAEDTLDRDWDLAQIGSFVDDEEAITEALLAAPEEVLDVVAARLEKTLREAEAILSKLKSAFQDAEDGDV</sequence>
<proteinExistence type="predicted"/>
<keyword evidence="4" id="KW-1185">Reference proteome</keyword>
<feature type="region of interest" description="Disordered" evidence="2">
    <location>
        <begin position="1"/>
        <end position="67"/>
    </location>
</feature>
<evidence type="ECO:0000256" key="2">
    <source>
        <dbReference type="SAM" id="MobiDB-lite"/>
    </source>
</evidence>
<dbReference type="RefSeq" id="XP_016248531.1">
    <property type="nucleotide sequence ID" value="XM_016395112.1"/>
</dbReference>
<evidence type="ECO:0000313" key="4">
    <source>
        <dbReference type="Proteomes" id="UP000054466"/>
    </source>
</evidence>
<name>A0A0D2CDD4_9EURO</name>
<gene>
    <name evidence="3" type="ORF">PV07_07989</name>
</gene>
<dbReference type="EMBL" id="KN847043">
    <property type="protein sequence ID" value="KIW28315.1"/>
    <property type="molecule type" value="Genomic_DNA"/>
</dbReference>
<dbReference type="Proteomes" id="UP000054466">
    <property type="component" value="Unassembled WGS sequence"/>
</dbReference>
<accession>A0A0D2CDD4</accession>
<dbReference type="VEuPathDB" id="FungiDB:PV07_07989"/>
<evidence type="ECO:0000313" key="3">
    <source>
        <dbReference type="EMBL" id="KIW28315.1"/>
    </source>
</evidence>
<evidence type="ECO:0000256" key="1">
    <source>
        <dbReference type="SAM" id="Coils"/>
    </source>
</evidence>
<keyword evidence="1" id="KW-0175">Coiled coil</keyword>
<dbReference type="AlphaFoldDB" id="A0A0D2CDD4"/>
<organism evidence="3 4">
    <name type="scientific">Cladophialophora immunda</name>
    <dbReference type="NCBI Taxonomy" id="569365"/>
    <lineage>
        <taxon>Eukaryota</taxon>
        <taxon>Fungi</taxon>
        <taxon>Dikarya</taxon>
        <taxon>Ascomycota</taxon>
        <taxon>Pezizomycotina</taxon>
        <taxon>Eurotiomycetes</taxon>
        <taxon>Chaetothyriomycetidae</taxon>
        <taxon>Chaetothyriales</taxon>
        <taxon>Herpotrichiellaceae</taxon>
        <taxon>Cladophialophora</taxon>
    </lineage>
</organism>
<feature type="compositionally biased region" description="Polar residues" evidence="2">
    <location>
        <begin position="47"/>
        <end position="67"/>
    </location>
</feature>
<protein>
    <submittedName>
        <fullName evidence="3">Uncharacterized protein</fullName>
    </submittedName>
</protein>
<dbReference type="HOGENOM" id="CLU_1354470_0_0_1"/>
<reference evidence="3 4" key="1">
    <citation type="submission" date="2015-01" db="EMBL/GenBank/DDBJ databases">
        <title>The Genome Sequence of Cladophialophora immunda CBS83496.</title>
        <authorList>
            <consortium name="The Broad Institute Genomics Platform"/>
            <person name="Cuomo C."/>
            <person name="de Hoog S."/>
            <person name="Gorbushina A."/>
            <person name="Stielow B."/>
            <person name="Teixiera M."/>
            <person name="Abouelleil A."/>
            <person name="Chapman S.B."/>
            <person name="Priest M."/>
            <person name="Young S.K."/>
            <person name="Wortman J."/>
            <person name="Nusbaum C."/>
            <person name="Birren B."/>
        </authorList>
    </citation>
    <scope>NUCLEOTIDE SEQUENCE [LARGE SCALE GENOMIC DNA]</scope>
    <source>
        <strain evidence="3 4">CBS 83496</strain>
    </source>
</reference>
<dbReference type="GeneID" id="27347183"/>
<dbReference type="OrthoDB" id="5364312at2759"/>